<dbReference type="GO" id="GO:0006571">
    <property type="term" value="P:tyrosine biosynthetic process"/>
    <property type="evidence" value="ECO:0007669"/>
    <property type="project" value="InterPro"/>
</dbReference>
<dbReference type="InterPro" id="IPR036291">
    <property type="entry name" value="NAD(P)-bd_dom_sf"/>
</dbReference>
<proteinExistence type="predicted"/>
<dbReference type="GO" id="GO:0008977">
    <property type="term" value="F:prephenate dehydrogenase (NAD+) activity"/>
    <property type="evidence" value="ECO:0007669"/>
    <property type="project" value="UniProtKB-EC"/>
</dbReference>
<dbReference type="RefSeq" id="WP_157567712.1">
    <property type="nucleotide sequence ID" value="NZ_WQKZ01000004.1"/>
</dbReference>
<dbReference type="EC" id="1.3.1.12" evidence="3"/>
<dbReference type="PANTHER" id="PTHR21363:SF0">
    <property type="entry name" value="PREPHENATE DEHYDROGENASE [NADP(+)]"/>
    <property type="match status" value="1"/>
</dbReference>
<dbReference type="InterPro" id="IPR046826">
    <property type="entry name" value="PDH_N"/>
</dbReference>
<dbReference type="SUPFAM" id="SSF51735">
    <property type="entry name" value="NAD(P)-binding Rossmann-fold domains"/>
    <property type="match status" value="1"/>
</dbReference>
<keyword evidence="4" id="KW-1185">Reference proteome</keyword>
<dbReference type="GO" id="GO:0070403">
    <property type="term" value="F:NAD+ binding"/>
    <property type="evidence" value="ECO:0007669"/>
    <property type="project" value="InterPro"/>
</dbReference>
<protein>
    <submittedName>
        <fullName evidence="3">Prephenate dehydrogenase</fullName>
        <ecNumber evidence="3">1.3.1.12</ecNumber>
    </submittedName>
</protein>
<evidence type="ECO:0000256" key="1">
    <source>
        <dbReference type="ARBA" id="ARBA00023002"/>
    </source>
</evidence>
<dbReference type="FunFam" id="3.40.50.720:FF:000208">
    <property type="entry name" value="Prephenate dehydrogenase"/>
    <property type="match status" value="1"/>
</dbReference>
<reference evidence="3 4" key="1">
    <citation type="submission" date="2019-12" db="EMBL/GenBank/DDBJ databases">
        <title>Hymenobacter sp. HMF4947 Genome sequencing and assembly.</title>
        <authorList>
            <person name="Kang H."/>
            <person name="Cha I."/>
            <person name="Kim H."/>
            <person name="Joh K."/>
        </authorList>
    </citation>
    <scope>NUCLEOTIDE SEQUENCE [LARGE SCALE GENOMIC DNA]</scope>
    <source>
        <strain evidence="3 4">HMF4947</strain>
    </source>
</reference>
<dbReference type="AlphaFoldDB" id="A0A7K1TI66"/>
<organism evidence="3 4">
    <name type="scientific">Hymenobacter ginkgonis</name>
    <dbReference type="NCBI Taxonomy" id="2682976"/>
    <lineage>
        <taxon>Bacteria</taxon>
        <taxon>Pseudomonadati</taxon>
        <taxon>Bacteroidota</taxon>
        <taxon>Cytophagia</taxon>
        <taxon>Cytophagales</taxon>
        <taxon>Hymenobacteraceae</taxon>
        <taxon>Hymenobacter</taxon>
    </lineage>
</organism>
<dbReference type="SUPFAM" id="SSF48179">
    <property type="entry name" value="6-phosphogluconate dehydrogenase C-terminal domain-like"/>
    <property type="match status" value="1"/>
</dbReference>
<dbReference type="EMBL" id="WQKZ01000004">
    <property type="protein sequence ID" value="MVN78016.1"/>
    <property type="molecule type" value="Genomic_DNA"/>
</dbReference>
<dbReference type="InterPro" id="IPR003099">
    <property type="entry name" value="Prephen_DH"/>
</dbReference>
<dbReference type="Pfam" id="PF02153">
    <property type="entry name" value="PDH_N"/>
    <property type="match status" value="1"/>
</dbReference>
<feature type="domain" description="Prephenate/arogenate dehydrogenase" evidence="2">
    <location>
        <begin position="1"/>
        <end position="282"/>
    </location>
</feature>
<dbReference type="InterPro" id="IPR050812">
    <property type="entry name" value="Preph/Arog_dehydrog"/>
</dbReference>
<dbReference type="InterPro" id="IPR046825">
    <property type="entry name" value="PDH_C"/>
</dbReference>
<dbReference type="PROSITE" id="PS51176">
    <property type="entry name" value="PDH_ADH"/>
    <property type="match status" value="1"/>
</dbReference>
<dbReference type="PANTHER" id="PTHR21363">
    <property type="entry name" value="PREPHENATE DEHYDROGENASE"/>
    <property type="match status" value="1"/>
</dbReference>
<sequence length="282" mass="30032">MTITLIGLGLIGGSLALSLRQHGLATRLIGVESNPAYARRALELGLVDEIGLDVAAAVAPASLVIVAVPMDAMLAVLPQVLDLVTAQQIVIDVGSTKGNLLAAVASHPRRGRFVAVHPMAGTEYSGPDAAVRGLFEGKTLVVCDAEVSDADAVATVETLFRALPMRVLHLGAADHDLHTAYVSHISHLTSFALALTVLEKEQRGEQRIFDLAGGGFASTVRLAKSAPSTWVPIFRQNRENVLDVLDEHLLQLQKLRELLASEDYAGLTEQLEHANAIKKIIP</sequence>
<evidence type="ECO:0000313" key="3">
    <source>
        <dbReference type="EMBL" id="MVN78016.1"/>
    </source>
</evidence>
<dbReference type="Gene3D" id="1.10.3660.10">
    <property type="entry name" value="6-phosphogluconate dehydrogenase C-terminal like domain"/>
    <property type="match status" value="1"/>
</dbReference>
<dbReference type="Pfam" id="PF20463">
    <property type="entry name" value="PDH_C"/>
    <property type="match status" value="1"/>
</dbReference>
<name>A0A7K1TI66_9BACT</name>
<dbReference type="InterPro" id="IPR008927">
    <property type="entry name" value="6-PGluconate_DH-like_C_sf"/>
</dbReference>
<gene>
    <name evidence="3" type="ORF">GO988_16930</name>
</gene>
<dbReference type="Proteomes" id="UP000441336">
    <property type="component" value="Unassembled WGS sequence"/>
</dbReference>
<keyword evidence="1 3" id="KW-0560">Oxidoreductase</keyword>
<evidence type="ECO:0000313" key="4">
    <source>
        <dbReference type="Proteomes" id="UP000441336"/>
    </source>
</evidence>
<dbReference type="Gene3D" id="3.40.50.720">
    <property type="entry name" value="NAD(P)-binding Rossmann-like Domain"/>
    <property type="match status" value="1"/>
</dbReference>
<evidence type="ECO:0000259" key="2">
    <source>
        <dbReference type="PROSITE" id="PS51176"/>
    </source>
</evidence>
<dbReference type="GO" id="GO:0004665">
    <property type="term" value="F:prephenate dehydrogenase (NADP+) activity"/>
    <property type="evidence" value="ECO:0007669"/>
    <property type="project" value="InterPro"/>
</dbReference>
<dbReference type="NCBIfam" id="NF006307">
    <property type="entry name" value="PRK08507.1"/>
    <property type="match status" value="1"/>
</dbReference>
<comment type="caution">
    <text evidence="3">The sequence shown here is derived from an EMBL/GenBank/DDBJ whole genome shotgun (WGS) entry which is preliminary data.</text>
</comment>
<accession>A0A7K1TI66</accession>